<dbReference type="OrthoDB" id="329341at2157"/>
<name>A0A2G1WNK3_9EURY</name>
<protein>
    <submittedName>
        <fullName evidence="3">Uncharacterized protein</fullName>
    </submittedName>
</protein>
<keyword evidence="4" id="KW-1185">Reference proteome</keyword>
<feature type="transmembrane region" description="Helical" evidence="2">
    <location>
        <begin position="306"/>
        <end position="326"/>
    </location>
</feature>
<proteinExistence type="predicted"/>
<reference evidence="3 4" key="1">
    <citation type="journal article" date="2014" name="Front. Microbiol.">
        <title>Population and genomic analysis of the genus Halorubrum.</title>
        <authorList>
            <person name="Fullmer M.S."/>
            <person name="Soucy S.M."/>
            <person name="Swithers K.S."/>
            <person name="Makkay A.M."/>
            <person name="Wheeler R."/>
            <person name="Ventosa A."/>
            <person name="Gogarten J.P."/>
            <person name="Papke R.T."/>
        </authorList>
    </citation>
    <scope>NUCLEOTIDE SEQUENCE [LARGE SCALE GENOMIC DNA]</scope>
    <source>
        <strain evidence="3 4">C49</strain>
    </source>
</reference>
<accession>A0A2G1WNK3</accession>
<keyword evidence="2" id="KW-0472">Membrane</keyword>
<keyword evidence="2" id="KW-1133">Transmembrane helix</keyword>
<feature type="transmembrane region" description="Helical" evidence="2">
    <location>
        <begin position="136"/>
        <end position="155"/>
    </location>
</feature>
<feature type="transmembrane region" description="Helical" evidence="2">
    <location>
        <begin position="161"/>
        <end position="183"/>
    </location>
</feature>
<comment type="caution">
    <text evidence="3">The sequence shown here is derived from an EMBL/GenBank/DDBJ whole genome shotgun (WGS) entry which is preliminary data.</text>
</comment>
<organism evidence="3 4">
    <name type="scientific">Halorubrum persicum</name>
    <dbReference type="NCBI Taxonomy" id="1383844"/>
    <lineage>
        <taxon>Archaea</taxon>
        <taxon>Methanobacteriati</taxon>
        <taxon>Methanobacteriota</taxon>
        <taxon>Stenosarchaea group</taxon>
        <taxon>Halobacteria</taxon>
        <taxon>Halobacteriales</taxon>
        <taxon>Haloferacaceae</taxon>
        <taxon>Halorubrum</taxon>
    </lineage>
</organism>
<evidence type="ECO:0000313" key="3">
    <source>
        <dbReference type="EMBL" id="PHQ40580.1"/>
    </source>
</evidence>
<dbReference type="RefSeq" id="WP_099253737.1">
    <property type="nucleotide sequence ID" value="NZ_NHOA01000002.1"/>
</dbReference>
<evidence type="ECO:0000256" key="2">
    <source>
        <dbReference type="SAM" id="Phobius"/>
    </source>
</evidence>
<dbReference type="AlphaFoldDB" id="A0A2G1WNK3"/>
<feature type="transmembrane region" description="Helical" evidence="2">
    <location>
        <begin position="281"/>
        <end position="300"/>
    </location>
</feature>
<feature type="transmembrane region" description="Helical" evidence="2">
    <location>
        <begin position="50"/>
        <end position="75"/>
    </location>
</feature>
<sequence length="328" mass="34212">MPSESGASIDGIRSPADRERVGDSGPDSDSDHDLAPVEWGPVRFERLRSLALGASVTAGVVVLAALVVLAVGVAASLLDGGGPPASTWAVLVVLLVGGPVSLLYWIVAYGQTSPERRRELRSQFGDYSFDSSRFRLGWTLAGAGAVVAVGAAAVGPGPFSAVPSLLSGLTPLLISLLVFLPMIAGSRGSDVRLDPAAEAIERTDRSHDRTRSDDLGSAVRTRRIDLPWVTVFLLAYRGNAWYRSTPWLFAPTDLADRVERGLDATLARSDGPDRASVPERVILAIVGSASLVVGLAMAIAAGEPAAGALLALLTAPFSLLFLALAARL</sequence>
<dbReference type="Proteomes" id="UP000222824">
    <property type="component" value="Unassembled WGS sequence"/>
</dbReference>
<dbReference type="EMBL" id="NHOA01000002">
    <property type="protein sequence ID" value="PHQ40580.1"/>
    <property type="molecule type" value="Genomic_DNA"/>
</dbReference>
<feature type="region of interest" description="Disordered" evidence="1">
    <location>
        <begin position="1"/>
        <end position="35"/>
    </location>
</feature>
<evidence type="ECO:0000313" key="4">
    <source>
        <dbReference type="Proteomes" id="UP000222824"/>
    </source>
</evidence>
<evidence type="ECO:0000256" key="1">
    <source>
        <dbReference type="SAM" id="MobiDB-lite"/>
    </source>
</evidence>
<keyword evidence="2" id="KW-0812">Transmembrane</keyword>
<gene>
    <name evidence="3" type="ORF">DJ69_00105</name>
</gene>
<feature type="transmembrane region" description="Helical" evidence="2">
    <location>
        <begin position="87"/>
        <end position="108"/>
    </location>
</feature>